<keyword evidence="1" id="KW-0472">Membrane</keyword>
<sequence length="102" mass="11571">MPGGSIHVQPPPSHAGELPLPGNRFKISAIVRNIFVKVSRGQASLLLNQRRQSRCVLNLVCFQRLLHRRNLCEYINAMLVGNILAFFELSVLFVLSLQYDRI</sequence>
<protein>
    <submittedName>
        <fullName evidence="2">ABC transporter periplasmic-binding protein yphF</fullName>
    </submittedName>
</protein>
<keyword evidence="1" id="KW-1133">Transmembrane helix</keyword>
<reference evidence="2" key="1">
    <citation type="submission" date="2015-07" db="EMBL/GenBank/DDBJ databases">
        <title>Transcriptome Assembly of Anthurium amnicola.</title>
        <authorList>
            <person name="Suzuki J."/>
        </authorList>
    </citation>
    <scope>NUCLEOTIDE SEQUENCE</scope>
</reference>
<accession>A0A1D1XXC6</accession>
<proteinExistence type="predicted"/>
<dbReference type="EMBL" id="GDJX01020888">
    <property type="protein sequence ID" value="JAT47048.1"/>
    <property type="molecule type" value="Transcribed_RNA"/>
</dbReference>
<gene>
    <name evidence="2" type="primary">yphF</name>
    <name evidence="2" type="ORF">g.48120</name>
</gene>
<dbReference type="AlphaFoldDB" id="A0A1D1XXC6"/>
<evidence type="ECO:0000313" key="2">
    <source>
        <dbReference type="EMBL" id="JAT47048.1"/>
    </source>
</evidence>
<name>A0A1D1XXC6_9ARAE</name>
<evidence type="ECO:0000256" key="1">
    <source>
        <dbReference type="SAM" id="Phobius"/>
    </source>
</evidence>
<feature type="transmembrane region" description="Helical" evidence="1">
    <location>
        <begin position="74"/>
        <end position="99"/>
    </location>
</feature>
<keyword evidence="1" id="KW-0812">Transmembrane</keyword>
<organism evidence="2">
    <name type="scientific">Anthurium amnicola</name>
    <dbReference type="NCBI Taxonomy" id="1678845"/>
    <lineage>
        <taxon>Eukaryota</taxon>
        <taxon>Viridiplantae</taxon>
        <taxon>Streptophyta</taxon>
        <taxon>Embryophyta</taxon>
        <taxon>Tracheophyta</taxon>
        <taxon>Spermatophyta</taxon>
        <taxon>Magnoliopsida</taxon>
        <taxon>Liliopsida</taxon>
        <taxon>Araceae</taxon>
        <taxon>Pothoideae</taxon>
        <taxon>Potheae</taxon>
        <taxon>Anthurium</taxon>
    </lineage>
</organism>